<dbReference type="Pfam" id="PF00264">
    <property type="entry name" value="Tyrosinase"/>
    <property type="match status" value="1"/>
</dbReference>
<protein>
    <recommendedName>
        <fullName evidence="4 5">Tyrosinase copper-binding domain-containing protein</fullName>
    </recommendedName>
</protein>
<dbReference type="InterPro" id="IPR002227">
    <property type="entry name" value="Tyrosinase_Cu-bd"/>
</dbReference>
<evidence type="ECO:0000256" key="1">
    <source>
        <dbReference type="ARBA" id="ARBA00022723"/>
    </source>
</evidence>
<evidence type="ECO:0000256" key="2">
    <source>
        <dbReference type="ARBA" id="ARBA00023008"/>
    </source>
</evidence>
<keyword evidence="1" id="KW-0479">Metal-binding</keyword>
<organism evidence="6 7">
    <name type="scientific">Serendipita vermifera MAFF 305830</name>
    <dbReference type="NCBI Taxonomy" id="933852"/>
    <lineage>
        <taxon>Eukaryota</taxon>
        <taxon>Fungi</taxon>
        <taxon>Dikarya</taxon>
        <taxon>Basidiomycota</taxon>
        <taxon>Agaricomycotina</taxon>
        <taxon>Agaricomycetes</taxon>
        <taxon>Sebacinales</taxon>
        <taxon>Serendipitaceae</taxon>
        <taxon>Serendipita</taxon>
    </lineage>
</organism>
<dbReference type="PRINTS" id="PR00092">
    <property type="entry name" value="TYROSINASE"/>
</dbReference>
<sequence>MAPIFSTLLSLSLVSSFALAAVSPAAPNAAPLARRDDEKIPFLDYTAIEEAAEAAVSEDLRRRGLLSDDDAALKKRTPGCGTLRVRKEWRTLTKAQKKSYIAATKCLQTKSDFGISPISNKMYDAFTYIHENNWFAFHATASFPPWHRWFVWLREVTLQEVCGYSGPFPYWNYTMDWQDPFASPIFSTDSEVGFGTHGTVPYQAMTGATGFKVDNGAFANLKVNLPEPHYLTRNFTLWKDTPTSVGGSKPAFGQWMGPEQLKKTLAANSFWDFEKVLDGIGAPQSLGIHNAPHFNNNGDWYGPGWLANTPYFPFASTAPNDPMFFVHHAYVDAVFWKWQQQSGKQWLYGGSTNISDPTQNDAKLTDTLPFSGFGPDVPVALAMKTENFPLCYTYNF</sequence>
<dbReference type="AlphaFoldDB" id="A0A0C3ASP0"/>
<evidence type="ECO:0000256" key="3">
    <source>
        <dbReference type="SAM" id="SignalP"/>
    </source>
</evidence>
<evidence type="ECO:0000259" key="5">
    <source>
        <dbReference type="PROSITE" id="PS00498"/>
    </source>
</evidence>
<feature type="domain" description="Tyrosinase copper-binding" evidence="4">
    <location>
        <begin position="138"/>
        <end position="155"/>
    </location>
</feature>
<feature type="chain" id="PRO_5002161108" description="Tyrosinase copper-binding domain-containing protein" evidence="3">
    <location>
        <begin position="21"/>
        <end position="396"/>
    </location>
</feature>
<keyword evidence="7" id="KW-1185">Reference proteome</keyword>
<reference evidence="6 7" key="1">
    <citation type="submission" date="2014-04" db="EMBL/GenBank/DDBJ databases">
        <authorList>
            <consortium name="DOE Joint Genome Institute"/>
            <person name="Kuo A."/>
            <person name="Zuccaro A."/>
            <person name="Kohler A."/>
            <person name="Nagy L.G."/>
            <person name="Floudas D."/>
            <person name="Copeland A."/>
            <person name="Barry K.W."/>
            <person name="Cichocki N."/>
            <person name="Veneault-Fourrey C."/>
            <person name="LaButti K."/>
            <person name="Lindquist E.A."/>
            <person name="Lipzen A."/>
            <person name="Lundell T."/>
            <person name="Morin E."/>
            <person name="Murat C."/>
            <person name="Sun H."/>
            <person name="Tunlid A."/>
            <person name="Henrissat B."/>
            <person name="Grigoriev I.V."/>
            <person name="Hibbett D.S."/>
            <person name="Martin F."/>
            <person name="Nordberg H.P."/>
            <person name="Cantor M.N."/>
            <person name="Hua S.X."/>
        </authorList>
    </citation>
    <scope>NUCLEOTIDE SEQUENCE [LARGE SCALE GENOMIC DNA]</scope>
    <source>
        <strain evidence="6 7">MAFF 305830</strain>
    </source>
</reference>
<dbReference type="GO" id="GO:0016491">
    <property type="term" value="F:oxidoreductase activity"/>
    <property type="evidence" value="ECO:0007669"/>
    <property type="project" value="InterPro"/>
</dbReference>
<dbReference type="PROSITE" id="PS00497">
    <property type="entry name" value="TYROSINASE_1"/>
    <property type="match status" value="1"/>
</dbReference>
<evidence type="ECO:0000259" key="4">
    <source>
        <dbReference type="PROSITE" id="PS00497"/>
    </source>
</evidence>
<feature type="signal peptide" evidence="3">
    <location>
        <begin position="1"/>
        <end position="20"/>
    </location>
</feature>
<dbReference type="InterPro" id="IPR008922">
    <property type="entry name" value="Di-copper_centre_dom_sf"/>
</dbReference>
<dbReference type="PROSITE" id="PS00498">
    <property type="entry name" value="TYROSINASE_2"/>
    <property type="match status" value="1"/>
</dbReference>
<gene>
    <name evidence="6" type="ORF">M408DRAFT_291746</name>
</gene>
<keyword evidence="2" id="KW-0186">Copper</keyword>
<dbReference type="GO" id="GO:0046872">
    <property type="term" value="F:metal ion binding"/>
    <property type="evidence" value="ECO:0007669"/>
    <property type="project" value="UniProtKB-KW"/>
</dbReference>
<dbReference type="SUPFAM" id="SSF48056">
    <property type="entry name" value="Di-copper centre-containing domain"/>
    <property type="match status" value="1"/>
</dbReference>
<dbReference type="OrthoDB" id="6132182at2759"/>
<reference evidence="7" key="2">
    <citation type="submission" date="2015-01" db="EMBL/GenBank/DDBJ databases">
        <title>Evolutionary Origins and Diversification of the Mycorrhizal Mutualists.</title>
        <authorList>
            <consortium name="DOE Joint Genome Institute"/>
            <consortium name="Mycorrhizal Genomics Consortium"/>
            <person name="Kohler A."/>
            <person name="Kuo A."/>
            <person name="Nagy L.G."/>
            <person name="Floudas D."/>
            <person name="Copeland A."/>
            <person name="Barry K.W."/>
            <person name="Cichocki N."/>
            <person name="Veneault-Fourrey C."/>
            <person name="LaButti K."/>
            <person name="Lindquist E.A."/>
            <person name="Lipzen A."/>
            <person name="Lundell T."/>
            <person name="Morin E."/>
            <person name="Murat C."/>
            <person name="Riley R."/>
            <person name="Ohm R."/>
            <person name="Sun H."/>
            <person name="Tunlid A."/>
            <person name="Henrissat B."/>
            <person name="Grigoriev I.V."/>
            <person name="Hibbett D.S."/>
            <person name="Martin F."/>
        </authorList>
    </citation>
    <scope>NUCLEOTIDE SEQUENCE [LARGE SCALE GENOMIC DNA]</scope>
    <source>
        <strain evidence="7">MAFF 305830</strain>
    </source>
</reference>
<keyword evidence="3" id="KW-0732">Signal</keyword>
<dbReference type="EMBL" id="KN824359">
    <property type="protein sequence ID" value="KIM22296.1"/>
    <property type="molecule type" value="Genomic_DNA"/>
</dbReference>
<dbReference type="STRING" id="933852.A0A0C3ASP0"/>
<dbReference type="InterPro" id="IPR050316">
    <property type="entry name" value="Tyrosinase/Hemocyanin"/>
</dbReference>
<dbReference type="Proteomes" id="UP000054097">
    <property type="component" value="Unassembled WGS sequence"/>
</dbReference>
<dbReference type="HOGENOM" id="CLU_035914_1_3_1"/>
<dbReference type="PANTHER" id="PTHR11474:SF126">
    <property type="entry name" value="TYROSINASE-LIKE PROTEIN TYR-1-RELATED"/>
    <property type="match status" value="1"/>
</dbReference>
<name>A0A0C3ASP0_SERVB</name>
<dbReference type="PANTHER" id="PTHR11474">
    <property type="entry name" value="TYROSINASE FAMILY MEMBER"/>
    <property type="match status" value="1"/>
</dbReference>
<evidence type="ECO:0000313" key="6">
    <source>
        <dbReference type="EMBL" id="KIM22296.1"/>
    </source>
</evidence>
<accession>A0A0C3ASP0</accession>
<proteinExistence type="predicted"/>
<feature type="domain" description="Tyrosinase copper-binding" evidence="5">
    <location>
        <begin position="321"/>
        <end position="332"/>
    </location>
</feature>
<evidence type="ECO:0000313" key="7">
    <source>
        <dbReference type="Proteomes" id="UP000054097"/>
    </source>
</evidence>
<dbReference type="Gene3D" id="1.10.1280.10">
    <property type="entry name" value="Di-copper center containing domain from catechol oxidase"/>
    <property type="match status" value="1"/>
</dbReference>